<evidence type="ECO:0000256" key="1">
    <source>
        <dbReference type="SAM" id="MobiDB-lite"/>
    </source>
</evidence>
<protein>
    <submittedName>
        <fullName evidence="2">Uncharacterized protein</fullName>
    </submittedName>
</protein>
<dbReference type="AlphaFoldDB" id="A0A7S3H4H2"/>
<reference evidence="2" key="1">
    <citation type="submission" date="2021-01" db="EMBL/GenBank/DDBJ databases">
        <authorList>
            <person name="Corre E."/>
            <person name="Pelletier E."/>
            <person name="Niang G."/>
            <person name="Scheremetjew M."/>
            <person name="Finn R."/>
            <person name="Kale V."/>
            <person name="Holt S."/>
            <person name="Cochrane G."/>
            <person name="Meng A."/>
            <person name="Brown T."/>
            <person name="Cohen L."/>
        </authorList>
    </citation>
    <scope>NUCLEOTIDE SEQUENCE</scope>
    <source>
        <strain evidence="2">CCAP 955/1</strain>
    </source>
</reference>
<accession>A0A7S3H4H2</accession>
<feature type="compositionally biased region" description="Low complexity" evidence="1">
    <location>
        <begin position="57"/>
        <end position="78"/>
    </location>
</feature>
<feature type="compositionally biased region" description="Polar residues" evidence="1">
    <location>
        <begin position="79"/>
        <end position="94"/>
    </location>
</feature>
<dbReference type="EMBL" id="HBIC01027433">
    <property type="protein sequence ID" value="CAE0284932.1"/>
    <property type="molecule type" value="Transcribed_RNA"/>
</dbReference>
<sequence length="103" mass="11087">MDPYDAVTHSNTAIDHDHGRKITTNEKLPAEELVLKPHAEDTLPTAASSDALETESDTFNTSNTTKTNNSTSNIDDSTVANADTNKNEDATVSPQAVFAEVRL</sequence>
<gene>
    <name evidence="2" type="ORF">SELO1098_LOCUS13773</name>
</gene>
<evidence type="ECO:0000313" key="2">
    <source>
        <dbReference type="EMBL" id="CAE0284932.1"/>
    </source>
</evidence>
<feature type="region of interest" description="Disordered" evidence="1">
    <location>
        <begin position="1"/>
        <end position="22"/>
    </location>
</feature>
<name>A0A7S3H4H2_9STRA</name>
<proteinExistence type="predicted"/>
<feature type="region of interest" description="Disordered" evidence="1">
    <location>
        <begin position="40"/>
        <end position="103"/>
    </location>
</feature>
<organism evidence="2">
    <name type="scientific">Spumella elongata</name>
    <dbReference type="NCBI Taxonomy" id="89044"/>
    <lineage>
        <taxon>Eukaryota</taxon>
        <taxon>Sar</taxon>
        <taxon>Stramenopiles</taxon>
        <taxon>Ochrophyta</taxon>
        <taxon>Chrysophyceae</taxon>
        <taxon>Chromulinales</taxon>
        <taxon>Chromulinaceae</taxon>
        <taxon>Spumella</taxon>
    </lineage>
</organism>